<feature type="domain" description="S1 motif" evidence="1">
    <location>
        <begin position="644"/>
        <end position="713"/>
    </location>
</feature>
<dbReference type="FunFam" id="2.40.50.140:FF:000051">
    <property type="entry name" value="RNA-binding transcriptional accessory protein"/>
    <property type="match status" value="1"/>
</dbReference>
<dbReference type="Pfam" id="PF17674">
    <property type="entry name" value="HHH_9"/>
    <property type="match status" value="1"/>
</dbReference>
<dbReference type="HOGENOM" id="CLU_009833_0_2_9"/>
<dbReference type="Pfam" id="PF16921">
    <property type="entry name" value="Tex_YqgF"/>
    <property type="match status" value="1"/>
</dbReference>
<protein>
    <submittedName>
        <fullName evidence="2">Tex-like protein protein-like protein</fullName>
    </submittedName>
</protein>
<dbReference type="InterPro" id="IPR023323">
    <property type="entry name" value="Tex-like_dom_sf"/>
</dbReference>
<dbReference type="InterPro" id="IPR041692">
    <property type="entry name" value="HHH_9"/>
</dbReference>
<dbReference type="GO" id="GO:0003729">
    <property type="term" value="F:mRNA binding"/>
    <property type="evidence" value="ECO:0007669"/>
    <property type="project" value="TreeGrafter"/>
</dbReference>
<proteinExistence type="predicted"/>
<dbReference type="STRING" id="663278.Ethha_2236"/>
<dbReference type="InterPro" id="IPR003029">
    <property type="entry name" value="S1_domain"/>
</dbReference>
<evidence type="ECO:0000313" key="3">
    <source>
        <dbReference type="Proteomes" id="UP000001551"/>
    </source>
</evidence>
<dbReference type="GO" id="GO:0003735">
    <property type="term" value="F:structural constituent of ribosome"/>
    <property type="evidence" value="ECO:0007669"/>
    <property type="project" value="TreeGrafter"/>
</dbReference>
<dbReference type="InterPro" id="IPR010994">
    <property type="entry name" value="RuvA_2-like"/>
</dbReference>
<dbReference type="SMART" id="SM00732">
    <property type="entry name" value="YqgFc"/>
    <property type="match status" value="1"/>
</dbReference>
<dbReference type="eggNOG" id="COG2183">
    <property type="taxonomic scope" value="Bacteria"/>
</dbReference>
<dbReference type="SUPFAM" id="SSF53098">
    <property type="entry name" value="Ribonuclease H-like"/>
    <property type="match status" value="1"/>
</dbReference>
<dbReference type="Gene3D" id="3.30.420.140">
    <property type="entry name" value="YqgF/RNase H-like domain"/>
    <property type="match status" value="1"/>
</dbReference>
<dbReference type="Pfam" id="PF12836">
    <property type="entry name" value="HHH_3"/>
    <property type="match status" value="1"/>
</dbReference>
<dbReference type="Pfam" id="PF22706">
    <property type="entry name" value="Tex_central_region"/>
    <property type="match status" value="1"/>
</dbReference>
<dbReference type="SUPFAM" id="SSF158832">
    <property type="entry name" value="Tex N-terminal region-like"/>
    <property type="match status" value="1"/>
</dbReference>
<reference evidence="2" key="2">
    <citation type="submission" date="2010-12" db="EMBL/GenBank/DDBJ databases">
        <authorList>
            <consortium name="US DOE Joint Genome Institute"/>
            <person name="Lucas S."/>
            <person name="Copeland A."/>
            <person name="Lapidus A."/>
            <person name="Cheng J.-F."/>
            <person name="Bruce D."/>
            <person name="Goodwin L."/>
            <person name="Pitluck S."/>
            <person name="Chertkov O."/>
            <person name="Misra M."/>
            <person name="Detter J.C."/>
            <person name="Han C."/>
            <person name="Tapia R."/>
            <person name="Land M."/>
            <person name="Hauser L."/>
            <person name="Jeffries C."/>
            <person name="Kyrpides N."/>
            <person name="Ivanova N."/>
            <person name="Mikhailova N."/>
            <person name="Wang A."/>
            <person name="Mouttaki H."/>
            <person name="He Z."/>
            <person name="Zhou J."/>
            <person name="Hemme C.L."/>
            <person name="Woyke T."/>
        </authorList>
    </citation>
    <scope>NUCLEOTIDE SEQUENCE</scope>
    <source>
        <strain evidence="2">YUAN-3</strain>
    </source>
</reference>
<sequence>MENIIQILAEKLGQKEEHVRNVVRLIDEGNTIPFIARYRKELHGAMDDTTLRNLADQLAYLRGLADRREEVKKAIGAQDRLTEHLAAAIDAAKTLAEVEDLYRPYKQKRRTRASIAKEKGLLPLAEALFGQSRDLPDIHTLAAAYMDAEKNVEDTASALAGASDILAEMVADDAEIRRRLREQIMRRGRLHATASKDEDSVYRLYYQFDQPVSRVQGHQILAINRGEKEGFLKVSVELDRDEALRLVCGTIVKPGSGAAEFVRGAATDGYDRLLFPSMEREIRGALTDTASEGAIHNFALNLKPLLLQPPVKGHVTMGLDPGYRNGCKVAVVDETGKVLDTAVVYPTFGERQKKEAVATLEKLVHQYGVEHISIGNGTASRETEQMACELIAHTPGVRYMIVNEAGASVYSASKLAAEEFPQYDVNLRSAASIARRLQDPLAELVKIDPKAIGVGQYQHDMPQKRLDDTLAGVVEDCVNAVGVDVNTASSALLQRVSGLNAATAKNIVAYREENGTFTSRTQLHKVPKLGPKAFEQCAGFLRVPESKSVLDHTGVHPESYAAAKKLLALCGYTLADVAGGTIPNLSERVKAYGETSAAEECAIGIPTLRDIVKELTKPGRDPRDELPAPVLRTDIMEMKDLAAGMILTGTVRNVIDFGAFVDIGVHQDGLVHISEIADRFIRHPSELLSVGDVVKVVVLAVDAPKKRISLSIKQVKQ</sequence>
<evidence type="ECO:0000259" key="1">
    <source>
        <dbReference type="PROSITE" id="PS50126"/>
    </source>
</evidence>
<reference evidence="2" key="1">
    <citation type="submission" date="2010-12" db="EMBL/GenBank/DDBJ databases">
        <title>Complete sequence of Ethanoligenens harbinense YUAN-3.</title>
        <authorList>
            <person name="Lucas S."/>
            <person name="Copeland A."/>
            <person name="Lapidus A."/>
            <person name="Cheng J.-F."/>
            <person name="Bruce D."/>
            <person name="Goodwin L."/>
            <person name="Pitluck S."/>
            <person name="Chertkov O."/>
            <person name="Misra M."/>
            <person name="Detter J.C."/>
            <person name="Han C."/>
            <person name="Tapia R."/>
            <person name="Land M."/>
            <person name="Hauser L."/>
            <person name="Jeffries C."/>
            <person name="Kyrpides N."/>
            <person name="Ivanova N."/>
            <person name="Mikhailova N."/>
            <person name="Wang A."/>
            <person name="Mouttaki H."/>
            <person name="He Z."/>
            <person name="Zhou J."/>
            <person name="Hemme C.L."/>
            <person name="Woyke T."/>
        </authorList>
    </citation>
    <scope>NUCLEOTIDE SEQUENCE [LARGE SCALE GENOMIC DNA]</scope>
    <source>
        <strain evidence="2">YUAN-3</strain>
    </source>
</reference>
<dbReference type="KEGG" id="eha:Ethha_2236"/>
<dbReference type="GO" id="GO:0006412">
    <property type="term" value="P:translation"/>
    <property type="evidence" value="ECO:0007669"/>
    <property type="project" value="TreeGrafter"/>
</dbReference>
<dbReference type="InterPro" id="IPR006641">
    <property type="entry name" value="YqgF/RNaseH-like_dom"/>
</dbReference>
<dbReference type="InterPro" id="IPR037027">
    <property type="entry name" value="YqgF/RNaseH-like_dom_sf"/>
</dbReference>
<dbReference type="Gene3D" id="2.40.50.140">
    <property type="entry name" value="Nucleic acid-binding proteins"/>
    <property type="match status" value="1"/>
</dbReference>
<dbReference type="InterPro" id="IPR023319">
    <property type="entry name" value="Tex-like_HTH_dom_sf"/>
</dbReference>
<dbReference type="PANTHER" id="PTHR10724:SF10">
    <property type="entry name" value="S1 RNA-BINDING DOMAIN-CONTAINING PROTEIN 1"/>
    <property type="match status" value="1"/>
</dbReference>
<dbReference type="GO" id="GO:0005737">
    <property type="term" value="C:cytoplasm"/>
    <property type="evidence" value="ECO:0007669"/>
    <property type="project" value="UniProtKB-ARBA"/>
</dbReference>
<dbReference type="SUPFAM" id="SSF47781">
    <property type="entry name" value="RuvA domain 2-like"/>
    <property type="match status" value="2"/>
</dbReference>
<dbReference type="AlphaFoldDB" id="E6U4E3"/>
<dbReference type="FunFam" id="3.30.420.140:FF:000001">
    <property type="entry name" value="RNA-binding transcriptional accessory protein"/>
    <property type="match status" value="1"/>
</dbReference>
<evidence type="ECO:0000313" key="2">
    <source>
        <dbReference type="EMBL" id="ADU27750.1"/>
    </source>
</evidence>
<name>E6U4E3_ETHHY</name>
<gene>
    <name evidence="2" type="ordered locus">Ethha_2236</name>
</gene>
<dbReference type="InterPro" id="IPR044146">
    <property type="entry name" value="S1_Tex"/>
</dbReference>
<dbReference type="InterPro" id="IPR012337">
    <property type="entry name" value="RNaseH-like_sf"/>
</dbReference>
<dbReference type="Gene3D" id="1.10.3500.10">
    <property type="entry name" value="Tex N-terminal region-like"/>
    <property type="match status" value="1"/>
</dbReference>
<dbReference type="PANTHER" id="PTHR10724">
    <property type="entry name" value="30S RIBOSOMAL PROTEIN S1"/>
    <property type="match status" value="1"/>
</dbReference>
<dbReference type="CDD" id="cd05685">
    <property type="entry name" value="S1_Tex"/>
    <property type="match status" value="1"/>
</dbReference>
<dbReference type="InterPro" id="IPR055179">
    <property type="entry name" value="Tex-like_central_region"/>
</dbReference>
<dbReference type="FunFam" id="1.10.10.650:FF:000001">
    <property type="entry name" value="S1 RNA-binding domain 1"/>
    <property type="match status" value="1"/>
</dbReference>
<accession>E6U4E3</accession>
<dbReference type="Gene3D" id="1.10.10.650">
    <property type="entry name" value="RuvA domain 2-like"/>
    <property type="match status" value="1"/>
</dbReference>
<dbReference type="InterPro" id="IPR032639">
    <property type="entry name" value="Tex_YqgF"/>
</dbReference>
<dbReference type="Proteomes" id="UP000001551">
    <property type="component" value="Chromosome"/>
</dbReference>
<dbReference type="FunFam" id="1.10.150.310:FF:000001">
    <property type="entry name" value="RNA-binding transcriptional accessory protein"/>
    <property type="match status" value="1"/>
</dbReference>
<dbReference type="RefSeq" id="WP_013486098.1">
    <property type="nucleotide sequence ID" value="NC_014828.1"/>
</dbReference>
<dbReference type="SUPFAM" id="SSF50249">
    <property type="entry name" value="Nucleic acid-binding proteins"/>
    <property type="match status" value="1"/>
</dbReference>
<dbReference type="EMBL" id="CP002400">
    <property type="protein sequence ID" value="ADU27750.1"/>
    <property type="molecule type" value="Genomic_DNA"/>
</dbReference>
<dbReference type="GO" id="GO:0006139">
    <property type="term" value="P:nucleobase-containing compound metabolic process"/>
    <property type="evidence" value="ECO:0007669"/>
    <property type="project" value="InterPro"/>
</dbReference>
<dbReference type="Pfam" id="PF09371">
    <property type="entry name" value="Tex_N"/>
    <property type="match status" value="1"/>
</dbReference>
<keyword evidence="3" id="KW-1185">Reference proteome</keyword>
<dbReference type="InterPro" id="IPR012340">
    <property type="entry name" value="NA-bd_OB-fold"/>
</dbReference>
<dbReference type="InterPro" id="IPR018974">
    <property type="entry name" value="Tex-like_N"/>
</dbReference>
<dbReference type="Pfam" id="PF00575">
    <property type="entry name" value="S1"/>
    <property type="match status" value="1"/>
</dbReference>
<organism evidence="2 3">
    <name type="scientific">Ethanoligenens harbinense (strain DSM 18485 / JCM 12961 / CGMCC 1.5033 / YUAN-3)</name>
    <dbReference type="NCBI Taxonomy" id="663278"/>
    <lineage>
        <taxon>Bacteria</taxon>
        <taxon>Bacillati</taxon>
        <taxon>Bacillota</taxon>
        <taxon>Clostridia</taxon>
        <taxon>Eubacteriales</taxon>
        <taxon>Oscillospiraceae</taxon>
        <taxon>Ethanoligenens</taxon>
    </lineage>
</organism>
<dbReference type="PROSITE" id="PS50126">
    <property type="entry name" value="S1"/>
    <property type="match status" value="1"/>
</dbReference>
<dbReference type="Gene3D" id="1.10.150.310">
    <property type="entry name" value="Tex RuvX-like domain-like"/>
    <property type="match status" value="1"/>
</dbReference>
<dbReference type="SMART" id="SM00316">
    <property type="entry name" value="S1"/>
    <property type="match status" value="1"/>
</dbReference>
<dbReference type="InterPro" id="IPR050437">
    <property type="entry name" value="Ribos_protein_bS1-like"/>
</dbReference>